<proteinExistence type="predicted"/>
<reference evidence="3" key="1">
    <citation type="submission" date="2017-02" db="EMBL/GenBank/DDBJ databases">
        <authorList>
            <person name="Varghese N."/>
            <person name="Submissions S."/>
        </authorList>
    </citation>
    <scope>NUCLEOTIDE SEQUENCE [LARGE SCALE GENOMIC DNA]</scope>
    <source>
        <strain evidence="3">UM2</strain>
    </source>
</reference>
<gene>
    <name evidence="2" type="ORF">SAMN06295920_1212</name>
</gene>
<dbReference type="SUPFAM" id="SSF51430">
    <property type="entry name" value="NAD(P)-linked oxidoreductase"/>
    <property type="match status" value="1"/>
</dbReference>
<keyword evidence="3" id="KW-1185">Reference proteome</keyword>
<dbReference type="PANTHER" id="PTHR43147">
    <property type="entry name" value="PROTEIN TAS"/>
    <property type="match status" value="1"/>
</dbReference>
<name>A0A1T5GVN5_9SPHN</name>
<accession>A0A1T5GVN5</accession>
<evidence type="ECO:0000313" key="2">
    <source>
        <dbReference type="EMBL" id="SKC12438.1"/>
    </source>
</evidence>
<dbReference type="OrthoDB" id="9783572at2"/>
<feature type="domain" description="NADP-dependent oxidoreductase" evidence="1">
    <location>
        <begin position="17"/>
        <end position="323"/>
    </location>
</feature>
<dbReference type="Gene3D" id="3.20.20.100">
    <property type="entry name" value="NADP-dependent oxidoreductase domain"/>
    <property type="match status" value="1"/>
</dbReference>
<dbReference type="EMBL" id="FUYM01000021">
    <property type="protein sequence ID" value="SKC12438.1"/>
    <property type="molecule type" value="Genomic_DNA"/>
</dbReference>
<dbReference type="RefSeq" id="WP_079650981.1">
    <property type="nucleotide sequence ID" value="NZ_FUYM01000021.1"/>
</dbReference>
<protein>
    <submittedName>
        <fullName evidence="2">Predicted oxidoreductase</fullName>
    </submittedName>
</protein>
<dbReference type="CDD" id="cd19101">
    <property type="entry name" value="AKR_unchar"/>
    <property type="match status" value="1"/>
</dbReference>
<sequence length="380" mass="42829">MTIPRVNLRPDFSVPRVIKGNWQIADDHSSSVRDDDDMYRHMVSFVDAGITAFDCGDVYYGVEERIGRFIERFRRERGPAEASQVAVHTKYIPAFLQEEELRNHSRQTVVDTIDRSLARLKVERLDLVQLHWWNYEIDGNVETALILKELQQAGKIHHIGGTNYNVAELAKMVDAGVDIVANQVQYSLTDRRPKNGMEQYCAENDIQLLCYGSIGGGLISSKWLGIPDPGKPTFENVSLDKYYRIIVDFGGWALFQELLRTLDTIGAKHGVAIPAVASRYVLDQPSVAAVIQGARHDRHLAQNLKLFAFALDDEDRQAIDAVLARSTGPAGDCYDLDRIEDRDAIENVATDYFDVEDGKLVIRHRDPVVLAEPYGHHIKA</sequence>
<dbReference type="InterPro" id="IPR036812">
    <property type="entry name" value="NAD(P)_OxRdtase_dom_sf"/>
</dbReference>
<dbReference type="InterPro" id="IPR023210">
    <property type="entry name" value="NADP_OxRdtase_dom"/>
</dbReference>
<evidence type="ECO:0000313" key="3">
    <source>
        <dbReference type="Proteomes" id="UP000189818"/>
    </source>
</evidence>
<dbReference type="STRING" id="439228.SAMN06295920_1212"/>
<organism evidence="2 3">
    <name type="scientific">Rhizorhabdus histidinilytica</name>
    <dbReference type="NCBI Taxonomy" id="439228"/>
    <lineage>
        <taxon>Bacteria</taxon>
        <taxon>Pseudomonadati</taxon>
        <taxon>Pseudomonadota</taxon>
        <taxon>Alphaproteobacteria</taxon>
        <taxon>Sphingomonadales</taxon>
        <taxon>Sphingomonadaceae</taxon>
        <taxon>Rhizorhabdus</taxon>
    </lineage>
</organism>
<dbReference type="Proteomes" id="UP000189818">
    <property type="component" value="Unassembled WGS sequence"/>
</dbReference>
<dbReference type="AlphaFoldDB" id="A0A1T5GVN5"/>
<evidence type="ECO:0000259" key="1">
    <source>
        <dbReference type="Pfam" id="PF00248"/>
    </source>
</evidence>
<dbReference type="Pfam" id="PF00248">
    <property type="entry name" value="Aldo_ket_red"/>
    <property type="match status" value="1"/>
</dbReference>
<dbReference type="PANTHER" id="PTHR43147:SF2">
    <property type="entry name" value="NADP-DEPENDENT OXIDOREDUCTASE DOMAIN-CONTAINING PROTEIN"/>
    <property type="match status" value="1"/>
</dbReference>